<dbReference type="Proteomes" id="UP000053095">
    <property type="component" value="Unassembled WGS sequence"/>
</dbReference>
<dbReference type="InterPro" id="IPR014043">
    <property type="entry name" value="Acyl_transferase_dom"/>
</dbReference>
<dbReference type="GO" id="GO:1901336">
    <property type="term" value="P:lactone biosynthetic process"/>
    <property type="evidence" value="ECO:0007669"/>
    <property type="project" value="UniProtKB-ARBA"/>
</dbReference>
<dbReference type="SMART" id="SM00822">
    <property type="entry name" value="PKS_KR"/>
    <property type="match status" value="1"/>
</dbReference>
<comment type="pathway">
    <text evidence="1">Secondary metabolite biosynthesis.</text>
</comment>
<organism evidence="13 14">
    <name type="scientific">Talaromyces pinophilus</name>
    <name type="common">Penicillium pinophilum</name>
    <dbReference type="NCBI Taxonomy" id="128442"/>
    <lineage>
        <taxon>Eukaryota</taxon>
        <taxon>Fungi</taxon>
        <taxon>Dikarya</taxon>
        <taxon>Ascomycota</taxon>
        <taxon>Pezizomycotina</taxon>
        <taxon>Eurotiomycetes</taxon>
        <taxon>Eurotiomycetidae</taxon>
        <taxon>Eurotiales</taxon>
        <taxon>Trichocomaceae</taxon>
        <taxon>Talaromyces</taxon>
        <taxon>Talaromyces sect. Talaromyces</taxon>
    </lineage>
</organism>
<dbReference type="Gene3D" id="3.30.70.3290">
    <property type="match status" value="1"/>
</dbReference>
<keyword evidence="3" id="KW-0597">Phosphoprotein</keyword>
<evidence type="ECO:0000256" key="4">
    <source>
        <dbReference type="ARBA" id="ARBA00022603"/>
    </source>
</evidence>
<dbReference type="SUPFAM" id="SSF53901">
    <property type="entry name" value="Thiolase-like"/>
    <property type="match status" value="1"/>
</dbReference>
<evidence type="ECO:0000259" key="12">
    <source>
        <dbReference type="PROSITE" id="PS52019"/>
    </source>
</evidence>
<evidence type="ECO:0000313" key="13">
    <source>
        <dbReference type="EMBL" id="GAM42393.1"/>
    </source>
</evidence>
<dbReference type="InterPro" id="IPR013217">
    <property type="entry name" value="Methyltransf_12"/>
</dbReference>
<dbReference type="InterPro" id="IPR042104">
    <property type="entry name" value="PKS_dehydratase_sf"/>
</dbReference>
<evidence type="ECO:0000259" key="11">
    <source>
        <dbReference type="PROSITE" id="PS52004"/>
    </source>
</evidence>
<dbReference type="Pfam" id="PF21089">
    <property type="entry name" value="PKS_DH_N"/>
    <property type="match status" value="1"/>
</dbReference>
<feature type="region of interest" description="Disordered" evidence="10">
    <location>
        <begin position="1"/>
        <end position="55"/>
    </location>
</feature>
<dbReference type="Pfam" id="PF08659">
    <property type="entry name" value="KR"/>
    <property type="match status" value="2"/>
</dbReference>
<dbReference type="CDD" id="cd00833">
    <property type="entry name" value="PKS"/>
    <property type="match status" value="1"/>
</dbReference>
<dbReference type="SMART" id="SM00829">
    <property type="entry name" value="PKS_ER"/>
    <property type="match status" value="1"/>
</dbReference>
<dbReference type="Gene3D" id="3.10.129.110">
    <property type="entry name" value="Polyketide synthase dehydratase"/>
    <property type="match status" value="1"/>
</dbReference>
<dbReference type="Pfam" id="PF14765">
    <property type="entry name" value="PS-DH"/>
    <property type="match status" value="1"/>
</dbReference>
<dbReference type="InterPro" id="IPR016039">
    <property type="entry name" value="Thiolase-like"/>
</dbReference>
<dbReference type="FunFam" id="3.40.50.720:FF:000209">
    <property type="entry name" value="Polyketide synthase Pks12"/>
    <property type="match status" value="1"/>
</dbReference>
<dbReference type="Gene3D" id="3.40.366.10">
    <property type="entry name" value="Malonyl-Coenzyme A Acyl Carrier Protein, domain 2"/>
    <property type="match status" value="1"/>
</dbReference>
<dbReference type="InterPro" id="IPR016036">
    <property type="entry name" value="Malonyl_transacylase_ACP-bd"/>
</dbReference>
<evidence type="ECO:0000256" key="9">
    <source>
        <dbReference type="PROSITE-ProRule" id="PRU01363"/>
    </source>
</evidence>
<evidence type="ECO:0000256" key="1">
    <source>
        <dbReference type="ARBA" id="ARBA00005179"/>
    </source>
</evidence>
<dbReference type="InterPro" id="IPR014031">
    <property type="entry name" value="Ketoacyl_synth_C"/>
</dbReference>
<dbReference type="PANTHER" id="PTHR43775">
    <property type="entry name" value="FATTY ACID SYNTHASE"/>
    <property type="match status" value="1"/>
</dbReference>
<dbReference type="Pfam" id="PF00698">
    <property type="entry name" value="Acyl_transf_1"/>
    <property type="match status" value="1"/>
</dbReference>
<dbReference type="InterPro" id="IPR013968">
    <property type="entry name" value="PKS_KR"/>
</dbReference>
<name>A0A478EC63_TALPI</name>
<dbReference type="InterPro" id="IPR020841">
    <property type="entry name" value="PKS_Beta-ketoAc_synthase_dom"/>
</dbReference>
<gene>
    <name evidence="13" type="ORF">TCE0_044r16323</name>
</gene>
<dbReference type="EMBL" id="DF933840">
    <property type="protein sequence ID" value="GAM42393.1"/>
    <property type="molecule type" value="Genomic_DNA"/>
</dbReference>
<feature type="domain" description="Ketosynthase family 3 (KS3)" evidence="11">
    <location>
        <begin position="61"/>
        <end position="460"/>
    </location>
</feature>
<dbReference type="InterPro" id="IPR049552">
    <property type="entry name" value="PKS_DH_N"/>
</dbReference>
<dbReference type="Pfam" id="PF08242">
    <property type="entry name" value="Methyltransf_12"/>
    <property type="match status" value="1"/>
</dbReference>
<feature type="active site" description="Proton acceptor; for dehydratase activity" evidence="9">
    <location>
        <position position="959"/>
    </location>
</feature>
<dbReference type="GO" id="GO:0004312">
    <property type="term" value="F:fatty acid synthase activity"/>
    <property type="evidence" value="ECO:0007669"/>
    <property type="project" value="TreeGrafter"/>
</dbReference>
<evidence type="ECO:0000256" key="7">
    <source>
        <dbReference type="ARBA" id="ARBA00023268"/>
    </source>
</evidence>
<dbReference type="SMART" id="SM00826">
    <property type="entry name" value="PKS_DH"/>
    <property type="match status" value="1"/>
</dbReference>
<dbReference type="Pfam" id="PF08240">
    <property type="entry name" value="ADH_N"/>
    <property type="match status" value="1"/>
</dbReference>
<dbReference type="Pfam" id="PF16197">
    <property type="entry name" value="KAsynt_C_assoc"/>
    <property type="match status" value="1"/>
</dbReference>
<reference evidence="14" key="1">
    <citation type="journal article" date="2015" name="Genome Announc.">
        <title>Draft genome sequence of Talaromyces cellulolyticus strain Y-94, a source of lignocellulosic biomass-degrading enzymes.</title>
        <authorList>
            <person name="Fujii T."/>
            <person name="Koike H."/>
            <person name="Sawayama S."/>
            <person name="Yano S."/>
            <person name="Inoue H."/>
        </authorList>
    </citation>
    <scope>NUCLEOTIDE SEQUENCE [LARGE SCALE GENOMIC DNA]</scope>
    <source>
        <strain evidence="14">Y-94</strain>
    </source>
</reference>
<dbReference type="InterPro" id="IPR013154">
    <property type="entry name" value="ADH-like_N"/>
</dbReference>
<dbReference type="PANTHER" id="PTHR43775:SF49">
    <property type="entry name" value="SYNTHASE, PUTATIVE (JCVI)-RELATED"/>
    <property type="match status" value="1"/>
</dbReference>
<feature type="region of interest" description="N-terminal hotdog fold" evidence="9">
    <location>
        <begin position="927"/>
        <end position="1058"/>
    </location>
</feature>
<dbReference type="GO" id="GO:0006633">
    <property type="term" value="P:fatty acid biosynthetic process"/>
    <property type="evidence" value="ECO:0007669"/>
    <property type="project" value="TreeGrafter"/>
</dbReference>
<dbReference type="PROSITE" id="PS52004">
    <property type="entry name" value="KS3_2"/>
    <property type="match status" value="1"/>
</dbReference>
<proteinExistence type="predicted"/>
<dbReference type="SUPFAM" id="SSF52151">
    <property type="entry name" value="FabD/lysophospholipase-like"/>
    <property type="match status" value="1"/>
</dbReference>
<evidence type="ECO:0000256" key="2">
    <source>
        <dbReference type="ARBA" id="ARBA00022450"/>
    </source>
</evidence>
<dbReference type="Pfam" id="PF00109">
    <property type="entry name" value="ketoacyl-synt"/>
    <property type="match status" value="2"/>
</dbReference>
<dbReference type="PROSITE" id="PS52019">
    <property type="entry name" value="PKS_MFAS_DH"/>
    <property type="match status" value="1"/>
</dbReference>
<dbReference type="Gene3D" id="3.90.180.10">
    <property type="entry name" value="Medium-chain alcohol dehydrogenases, catalytic domain"/>
    <property type="match status" value="1"/>
</dbReference>
<keyword evidence="2" id="KW-0596">Phosphopantetheine</keyword>
<feature type="domain" description="PKS/mFAS DH" evidence="12">
    <location>
        <begin position="927"/>
        <end position="1211"/>
    </location>
</feature>
<keyword evidence="14" id="KW-1185">Reference proteome</keyword>
<dbReference type="Gene3D" id="3.40.50.720">
    <property type="entry name" value="NAD(P)-binding Rossmann-like Domain"/>
    <property type="match status" value="2"/>
</dbReference>
<dbReference type="SMART" id="SM00827">
    <property type="entry name" value="PKS_AT"/>
    <property type="match status" value="1"/>
</dbReference>
<dbReference type="InterPro" id="IPR029063">
    <property type="entry name" value="SAM-dependent_MTases_sf"/>
</dbReference>
<dbReference type="InterPro" id="IPR050091">
    <property type="entry name" value="PKS_NRPS_Biosynth_Enz"/>
</dbReference>
<dbReference type="CDD" id="cd05195">
    <property type="entry name" value="enoyl_red"/>
    <property type="match status" value="1"/>
</dbReference>
<dbReference type="Gene3D" id="3.40.47.10">
    <property type="match status" value="2"/>
</dbReference>
<keyword evidence="5" id="KW-0808">Transferase</keyword>
<evidence type="ECO:0000313" key="14">
    <source>
        <dbReference type="Proteomes" id="UP000053095"/>
    </source>
</evidence>
<accession>A0A478EC63</accession>
<dbReference type="Pfam" id="PF00107">
    <property type="entry name" value="ADH_zinc_N"/>
    <property type="match status" value="1"/>
</dbReference>
<dbReference type="InterPro" id="IPR032821">
    <property type="entry name" value="PKS_assoc"/>
</dbReference>
<evidence type="ECO:0008006" key="15">
    <source>
        <dbReference type="Google" id="ProtNLM"/>
    </source>
</evidence>
<sequence>MDAIALNEVPFSLAQEPERNNGARPSRQHEATTARKEWRATSAIRETSPSELGETRMNGNCLPLAIVGMALRLPGGAKSPDQLWDFLMEKKNGVCVVPETRYNIESFYSTTRPHTVKTQRGYFLQDDPARFDAGFFGINGYEASRMDPQQRQLLEVVWECLESAGETNWRGKRIGCYVGVYGEDWLDLASKDPQDTDRYHIIATGEIFYPPWWTLIVGLHEACQALYSGDCCSAIVAGSNLIFTPTMTATMSDNMVMSPSGTCKTFDEKADGYGRGEAVNALLIKRLDDAIRNNDPVRAVIRATSTNCDGRTPSITTPGAHTQEALIRWAYEKAGVPDITQTGFFECHGTGTIAGDTIETSVVARLFGGKGVAIGSVKPSVGHGEGASGLSSVIKAVLALEHKIIPPNVFFDTPNPRIPFKDGSLHVPVDSESWPEDRSERVSVNCFGVGGANAHAILDSATSFGCDTVPLDIECTGYRLLVVSARGPDALQRRIQDLAAYVERRPENLHNLVYTLGVRREHLSHRAFAVVNSEEATKSPSLSFHFGRDYSPDLTLVFTGQGAQWPGMARELIEEFSVVRSSIEYLDQVLQELPDAPAWLLEDELRKTGDSSRVYETEFSQPLCTALQISMVDLLYSWGFKPSSVVGHSSGEIAAAFAAGALTRKSAIIISYYRGKLAKRQDGKGAMSAVGLGSAEIAPFLEEGVVVACENSPRSVTLSGDREKISTVISAIQASNPDVFCRQLRVSIAYHSHHMRDFGAEYESRIAPFIENKEITLPFFSTVSNSKITDARKLGASYWRQNLESPVLFSGAVQNILKETGFKAFLEIGAHSALSGPLRQIFEDAGLKSDPAYIPTLSRNKENSRAQMIFAAGLAHVHGLRISLASINGGTGTTLTNLPTYPWDHSRRYWHESRVTRDWRFRKNPHHELLGSLVMESSGIEPSWRNLLRLEEVQWLADHVLQGNIIFPGMAYAAMAGEAVLQLKGDPAIDDYSIKNLVIKSPLLLADSKTFEIITTLKPVSITDFIDGEWYSFSVVSNDGTGWTKHCQGLVMAGCRSMIEFDEVPKYSRALNPDLCFKYPHRLGFHYGPHFQRFQKVSVDPTGCNASASILNFAEEPASRYTLHPATMDHVLQLFPMALSHGIERKFPLVVPASVGYLYVGGSAAEASIHARVSDGGTGLFLGNAEMLAGGKLIMSASDVRGFPVDNQGQESGSNIPGISQIQWAPDIDLMSPEAVFPRTNVRKPRDEVTQAAKKLGILYSLETTACFSASNPEASQFLARYRWVAAEALQIGQGRDDMLKHVQTWAGLTSEARQSLIDNLSSTLDEDDKREFSKIAACMKYIYRNFRHITTGQGFLEDTDSCIETFKASLYSQLNWNHFLATIGHSNPVMRVLEIGSGSVFVTKAVLNQLRSPSGSPLFSRYVFTSHTAEVVAAAQTDMRHDIEFSLFDITRDPVEQGFDPHSFDLIIAFNTLRPTADLDVSLQSLHRLLAPNGRLLFHQLNLDNPVIGYIMLLMPDALIEHMRNGSNKAHLSPEDWNSRLRYAGFTGNDATFRCEGPVTGDAGLTILSSIPRELTGERVITLLARDEPSTWVRSLASHLFQEGYIIKWATLEHEPPASEWVLFLLDVEGPYLHDMSEQIFTALQTYLVNLNNCKALWVSKSSQVVCEDPRYGLISGLARTLRQEQMLDISIFETNIFDDQAITALLKVLRKLILSRQLHVIDPEYEFFSTGVEVLVGRCYWGETLRDTSIQSINVTARKLRVLCPGIIETLDWVPYDRTSLLSGQVEVKVQYVGLNFKDILVAMGMFGDMEDFGVEGSGIIQRVAHDVVDYKPGDRVAIMGERAFRTHAVVPTTKCIKLPDEISLEDAAGMPSAYTTAAYSLLELCRLQKGESVLIHSACGGVGLAAIQIAQSVGAEIFATVGNEDKVQHLVTRWGIPRHRIFNSRAAEFQNDVMRQTNGRGVDVVLNSLSGNLLHASWDCVAPFGKMVELGKRDFLGNGKLNMLPFIKNRSYFGFDLDHISKDNASLLKRIISQVYDLYINKHFITPIRPVRVYEAHEVVEAFRYMQEGVHIGKILIRIPPDPADLPPSTVKTPLSFSPNASYLLVGGLGGVGRSVSTWMVESGARSLVYLSRSAGAAIGDQAFIRELEEQGCNVVCAKGSVTNLEDVKRAISQCPRTLAGILQMSGKLEVSWDGRLDIDYQPVRVNVLTCGYIKDYTFSKMTHDKWNAALATKVQGTLNLHSAVQEENLDFFVVFSSVSGTTGNPGQANYAAANTFLDSFTQYRRTLGLPSAAIVLGPVEDSGMTLQQAGLLEKLRFSSIRIVSEKQLIEGLQMAIEQARNPHSPANNVSSACIVGLGTTKPISDPGVRSPWAADARYSIFSNLASNGGSSADASSDELTIRLREIDHDATLLNERETEMIFRRGIGKKMVQHKAGADDRDDEELAALIIDSLTGIEIRNWTRRNIGVEVSLVEISKAGNVGNLVVTIIDHLKIKHGVKQAPVE</sequence>
<protein>
    <recommendedName>
        <fullName evidence="15">Polyketide synthase</fullName>
    </recommendedName>
</protein>
<evidence type="ECO:0000256" key="3">
    <source>
        <dbReference type="ARBA" id="ARBA00022553"/>
    </source>
</evidence>
<keyword evidence="6" id="KW-0521">NADP</keyword>
<dbReference type="InterPro" id="IPR011032">
    <property type="entry name" value="GroES-like_sf"/>
</dbReference>
<dbReference type="GO" id="GO:0008168">
    <property type="term" value="F:methyltransferase activity"/>
    <property type="evidence" value="ECO:0007669"/>
    <property type="project" value="UniProtKB-KW"/>
</dbReference>
<dbReference type="InterPro" id="IPR049551">
    <property type="entry name" value="PKS_DH_C"/>
</dbReference>
<evidence type="ECO:0000256" key="10">
    <source>
        <dbReference type="SAM" id="MobiDB-lite"/>
    </source>
</evidence>
<dbReference type="InterPro" id="IPR014030">
    <property type="entry name" value="Ketoacyl_synth_N"/>
</dbReference>
<dbReference type="Gene3D" id="3.40.50.150">
    <property type="entry name" value="Vaccinia Virus protein VP39"/>
    <property type="match status" value="1"/>
</dbReference>
<dbReference type="InterPro" id="IPR036291">
    <property type="entry name" value="NAD(P)-bd_dom_sf"/>
</dbReference>
<dbReference type="InterPro" id="IPR020843">
    <property type="entry name" value="ER"/>
</dbReference>
<dbReference type="InterPro" id="IPR020807">
    <property type="entry name" value="PKS_DH"/>
</dbReference>
<feature type="active site" description="Proton donor; for dehydratase activity" evidence="9">
    <location>
        <position position="1129"/>
    </location>
</feature>
<dbReference type="SUPFAM" id="SSF55048">
    <property type="entry name" value="Probable ACP-binding domain of malonyl-CoA ACP transacylase"/>
    <property type="match status" value="1"/>
</dbReference>
<dbReference type="GO" id="GO:0044550">
    <property type="term" value="P:secondary metabolite biosynthetic process"/>
    <property type="evidence" value="ECO:0007669"/>
    <property type="project" value="TreeGrafter"/>
</dbReference>
<feature type="compositionally biased region" description="Basic and acidic residues" evidence="10">
    <location>
        <begin position="16"/>
        <end position="39"/>
    </location>
</feature>
<feature type="region of interest" description="C-terminal hotdog fold" evidence="9">
    <location>
        <begin position="1068"/>
        <end position="1211"/>
    </location>
</feature>
<dbReference type="SMART" id="SM00825">
    <property type="entry name" value="PKS_KS"/>
    <property type="match status" value="1"/>
</dbReference>
<evidence type="ECO:0000256" key="6">
    <source>
        <dbReference type="ARBA" id="ARBA00022857"/>
    </source>
</evidence>
<dbReference type="GO" id="GO:0016491">
    <property type="term" value="F:oxidoreductase activity"/>
    <property type="evidence" value="ECO:0007669"/>
    <property type="project" value="InterPro"/>
</dbReference>
<dbReference type="SUPFAM" id="SSF53335">
    <property type="entry name" value="S-adenosyl-L-methionine-dependent methyltransferases"/>
    <property type="match status" value="1"/>
</dbReference>
<dbReference type="SUPFAM" id="SSF51735">
    <property type="entry name" value="NAD(P)-binding Rossmann-fold domains"/>
    <property type="match status" value="2"/>
</dbReference>
<dbReference type="InterPro" id="IPR001227">
    <property type="entry name" value="Ac_transferase_dom_sf"/>
</dbReference>
<dbReference type="InterPro" id="IPR057326">
    <property type="entry name" value="KR_dom"/>
</dbReference>
<evidence type="ECO:0000256" key="5">
    <source>
        <dbReference type="ARBA" id="ARBA00022679"/>
    </source>
</evidence>
<dbReference type="GO" id="GO:0032259">
    <property type="term" value="P:methylation"/>
    <property type="evidence" value="ECO:0007669"/>
    <property type="project" value="UniProtKB-KW"/>
</dbReference>
<evidence type="ECO:0000256" key="8">
    <source>
        <dbReference type="ARBA" id="ARBA00023315"/>
    </source>
</evidence>
<dbReference type="InterPro" id="IPR049900">
    <property type="entry name" value="PKS_mFAS_DH"/>
</dbReference>
<dbReference type="Pfam" id="PF02801">
    <property type="entry name" value="Ketoacyl-synt_C"/>
    <property type="match status" value="1"/>
</dbReference>
<dbReference type="SUPFAM" id="SSF50129">
    <property type="entry name" value="GroES-like"/>
    <property type="match status" value="1"/>
</dbReference>
<dbReference type="InterPro" id="IPR013149">
    <property type="entry name" value="ADH-like_C"/>
</dbReference>
<keyword evidence="7" id="KW-0511">Multifunctional enzyme</keyword>
<keyword evidence="8" id="KW-0012">Acyltransferase</keyword>
<keyword evidence="4" id="KW-0489">Methyltransferase</keyword>
<dbReference type="InterPro" id="IPR016035">
    <property type="entry name" value="Acyl_Trfase/lysoPLipase"/>
</dbReference>